<sequence length="406" mass="43166">MTDCIVLGAGMVGVGTALALQRMGVDVTLVDRRAPGEETSYGNAGVIQVEAVEPYAFPRGFGDIVSAAIGLNPSVRWQAGSLHRWALPLMRYFVNSSASNHRRISAVYSQMIRRAGDDHAPLIDAAGAGNLIRSDGFRQVHRSARTFDGAARDAERLGREYGVGSKVETAAELATKEAGLKTTLAGAVLWTEPLSCADPGELVAAYARLFAQRGGTLAVADATTLRPAGSGWQILGPDGAIMAENAVVALGPWSGNLLRQLGYRVPMFFKRGYHQHFTGAGPALPLMDADRGVVISPMNRGVRVLTGAEIAWLESPSTPYQIRAATRAADELFDLGDPVEDTAWFGNRPCMPGMLPVVGRAPRHKGLWLNFGHGHQGFTLGPTTGRMLAGEMAGNEKLPDELALAA</sequence>
<comment type="caution">
    <text evidence="3">The sequence shown here is derived from an EMBL/GenBank/DDBJ whole genome shotgun (WGS) entry which is preliminary data.</text>
</comment>
<dbReference type="PANTHER" id="PTHR13847">
    <property type="entry name" value="SARCOSINE DEHYDROGENASE-RELATED"/>
    <property type="match status" value="1"/>
</dbReference>
<dbReference type="Proteomes" id="UP000323258">
    <property type="component" value="Unassembled WGS sequence"/>
</dbReference>
<feature type="domain" description="FAD dependent oxidoreductase" evidence="2">
    <location>
        <begin position="3"/>
        <end position="389"/>
    </location>
</feature>
<gene>
    <name evidence="3" type="ORF">FY036_02315</name>
</gene>
<dbReference type="SUPFAM" id="SSF51905">
    <property type="entry name" value="FAD/NAD(P)-binding domain"/>
    <property type="match status" value="1"/>
</dbReference>
<accession>A0A5D4H3S3</accession>
<evidence type="ECO:0000256" key="1">
    <source>
        <dbReference type="ARBA" id="ARBA00023002"/>
    </source>
</evidence>
<reference evidence="3 4" key="2">
    <citation type="submission" date="2019-09" db="EMBL/GenBank/DDBJ databases">
        <title>Mesorhizobium sp. MaA-C15 isolated from Microcystis aeruginosa.</title>
        <authorList>
            <person name="Jeong S.E."/>
            <person name="Jin H.M."/>
            <person name="Jeon C.O."/>
        </authorList>
    </citation>
    <scope>NUCLEOTIDE SEQUENCE [LARGE SCALE GENOMIC DNA]</scope>
    <source>
        <strain evidence="3 4">MaA-C15</strain>
    </source>
</reference>
<protein>
    <submittedName>
        <fullName evidence="3">FAD-binding oxidoreductase</fullName>
    </submittedName>
</protein>
<evidence type="ECO:0000259" key="2">
    <source>
        <dbReference type="Pfam" id="PF01266"/>
    </source>
</evidence>
<dbReference type="PANTHER" id="PTHR13847:SF289">
    <property type="entry name" value="GLYCINE OXIDASE"/>
    <property type="match status" value="1"/>
</dbReference>
<keyword evidence="4" id="KW-1185">Reference proteome</keyword>
<evidence type="ECO:0000313" key="3">
    <source>
        <dbReference type="EMBL" id="TYR35466.1"/>
    </source>
</evidence>
<dbReference type="GO" id="GO:0005737">
    <property type="term" value="C:cytoplasm"/>
    <property type="evidence" value="ECO:0007669"/>
    <property type="project" value="TreeGrafter"/>
</dbReference>
<dbReference type="RefSeq" id="WP_148913088.1">
    <property type="nucleotide sequence ID" value="NZ_VSZS01000052.1"/>
</dbReference>
<dbReference type="InterPro" id="IPR036188">
    <property type="entry name" value="FAD/NAD-bd_sf"/>
</dbReference>
<dbReference type="EMBL" id="VSZS01000052">
    <property type="protein sequence ID" value="TYR35466.1"/>
    <property type="molecule type" value="Genomic_DNA"/>
</dbReference>
<keyword evidence="1" id="KW-0560">Oxidoreductase</keyword>
<dbReference type="GO" id="GO:0016491">
    <property type="term" value="F:oxidoreductase activity"/>
    <property type="evidence" value="ECO:0007669"/>
    <property type="project" value="UniProtKB-KW"/>
</dbReference>
<dbReference type="Gene3D" id="3.30.9.10">
    <property type="entry name" value="D-Amino Acid Oxidase, subunit A, domain 2"/>
    <property type="match status" value="1"/>
</dbReference>
<organism evidence="3 4">
    <name type="scientific">Neoaquamicrobium microcysteis</name>
    <dbReference type="NCBI Taxonomy" id="2682781"/>
    <lineage>
        <taxon>Bacteria</taxon>
        <taxon>Pseudomonadati</taxon>
        <taxon>Pseudomonadota</taxon>
        <taxon>Alphaproteobacteria</taxon>
        <taxon>Hyphomicrobiales</taxon>
        <taxon>Phyllobacteriaceae</taxon>
        <taxon>Neoaquamicrobium</taxon>
    </lineage>
</organism>
<reference evidence="3 4" key="1">
    <citation type="submission" date="2019-08" db="EMBL/GenBank/DDBJ databases">
        <authorList>
            <person name="Seo Y.L."/>
        </authorList>
    </citation>
    <scope>NUCLEOTIDE SEQUENCE [LARGE SCALE GENOMIC DNA]</scope>
    <source>
        <strain evidence="3 4">MaA-C15</strain>
    </source>
</reference>
<dbReference type="Pfam" id="PF01266">
    <property type="entry name" value="DAO"/>
    <property type="match status" value="1"/>
</dbReference>
<dbReference type="OrthoDB" id="9805337at2"/>
<evidence type="ECO:0000313" key="4">
    <source>
        <dbReference type="Proteomes" id="UP000323258"/>
    </source>
</evidence>
<dbReference type="InterPro" id="IPR006076">
    <property type="entry name" value="FAD-dep_OxRdtase"/>
</dbReference>
<name>A0A5D4H3S3_9HYPH</name>
<dbReference type="AlphaFoldDB" id="A0A5D4H3S3"/>
<proteinExistence type="predicted"/>
<dbReference type="Gene3D" id="3.50.50.60">
    <property type="entry name" value="FAD/NAD(P)-binding domain"/>
    <property type="match status" value="2"/>
</dbReference>